<dbReference type="AlphaFoldDB" id="A0A380W287"/>
<proteinExistence type="predicted"/>
<dbReference type="EMBL" id="UIGB01000001">
    <property type="protein sequence ID" value="SUU83078.1"/>
    <property type="molecule type" value="Genomic_DNA"/>
</dbReference>
<evidence type="ECO:0000313" key="1">
    <source>
        <dbReference type="EMBL" id="SUU83078.1"/>
    </source>
</evidence>
<accession>A0A380W287</accession>
<name>A0A380W287_AFIFE</name>
<dbReference type="Proteomes" id="UP000254343">
    <property type="component" value="Unassembled WGS sequence"/>
</dbReference>
<dbReference type="OrthoDB" id="8270533at2"/>
<protein>
    <submittedName>
        <fullName evidence="1">Uncharacterized protein</fullName>
    </submittedName>
</protein>
<reference evidence="1 2" key="1">
    <citation type="submission" date="2018-06" db="EMBL/GenBank/DDBJ databases">
        <authorList>
            <consortium name="Pathogen Informatics"/>
            <person name="Doyle S."/>
        </authorList>
    </citation>
    <scope>NUCLEOTIDE SEQUENCE [LARGE SCALE GENOMIC DNA]</scope>
    <source>
        <strain evidence="1 2">NCTC12722</strain>
    </source>
</reference>
<organism evidence="1 2">
    <name type="scientific">Afipia felis</name>
    <name type="common">Cat scratch disease bacillus</name>
    <dbReference type="NCBI Taxonomy" id="1035"/>
    <lineage>
        <taxon>Bacteria</taxon>
        <taxon>Pseudomonadati</taxon>
        <taxon>Pseudomonadota</taxon>
        <taxon>Alphaproteobacteria</taxon>
        <taxon>Hyphomicrobiales</taxon>
        <taxon>Nitrobacteraceae</taxon>
        <taxon>Afipia</taxon>
    </lineage>
</organism>
<gene>
    <name evidence="1" type="ORF">NCTC12722_00238</name>
</gene>
<sequence>MFKSVPQAFELQRLRRLKEAMLGSEIKFGKPRMIPAEDWMTDLESRIASLERSLRIDSRPTR</sequence>
<evidence type="ECO:0000313" key="2">
    <source>
        <dbReference type="Proteomes" id="UP000254343"/>
    </source>
</evidence>